<evidence type="ECO:0000313" key="2">
    <source>
        <dbReference type="EMBL" id="MDT0267227.1"/>
    </source>
</evidence>
<accession>A0ABU2JQF1</accession>
<dbReference type="Gene3D" id="3.40.50.300">
    <property type="entry name" value="P-loop containing nucleotide triphosphate hydrolases"/>
    <property type="match status" value="1"/>
</dbReference>
<dbReference type="RefSeq" id="WP_311667289.1">
    <property type="nucleotide sequence ID" value="NZ_JAVREO010000007.1"/>
</dbReference>
<dbReference type="InterPro" id="IPR027417">
    <property type="entry name" value="P-loop_NTPase"/>
</dbReference>
<reference evidence="3" key="1">
    <citation type="submission" date="2023-07" db="EMBL/GenBank/DDBJ databases">
        <title>30 novel species of actinomycetes from the DSMZ collection.</title>
        <authorList>
            <person name="Nouioui I."/>
        </authorList>
    </citation>
    <scope>NUCLEOTIDE SEQUENCE [LARGE SCALE GENOMIC DNA]</scope>
    <source>
        <strain evidence="3">DSM 44915</strain>
    </source>
</reference>
<dbReference type="SUPFAM" id="SSF52540">
    <property type="entry name" value="P-loop containing nucleoside triphosphate hydrolases"/>
    <property type="match status" value="1"/>
</dbReference>
<keyword evidence="2" id="KW-0547">Nucleotide-binding</keyword>
<dbReference type="PANTHER" id="PTHR30121:SF6">
    <property type="entry name" value="SLR6007 PROTEIN"/>
    <property type="match status" value="1"/>
</dbReference>
<dbReference type="Proteomes" id="UP001183410">
    <property type="component" value="Unassembled WGS sequence"/>
</dbReference>
<dbReference type="PANTHER" id="PTHR30121">
    <property type="entry name" value="UNCHARACTERIZED PROTEIN YJGR-RELATED"/>
    <property type="match status" value="1"/>
</dbReference>
<organism evidence="2 3">
    <name type="scientific">Streptomyces chisholmiae</name>
    <dbReference type="NCBI Taxonomy" id="3075540"/>
    <lineage>
        <taxon>Bacteria</taxon>
        <taxon>Bacillati</taxon>
        <taxon>Actinomycetota</taxon>
        <taxon>Actinomycetes</taxon>
        <taxon>Kitasatosporales</taxon>
        <taxon>Streptomycetaceae</taxon>
        <taxon>Streptomyces</taxon>
    </lineage>
</organism>
<dbReference type="InterPro" id="IPR051162">
    <property type="entry name" value="T4SS_component"/>
</dbReference>
<dbReference type="EMBL" id="JAVREO010000007">
    <property type="protein sequence ID" value="MDT0267227.1"/>
    <property type="molecule type" value="Genomic_DNA"/>
</dbReference>
<keyword evidence="3" id="KW-1185">Reference proteome</keyword>
<evidence type="ECO:0000313" key="3">
    <source>
        <dbReference type="Proteomes" id="UP001183410"/>
    </source>
</evidence>
<dbReference type="CDD" id="cd01127">
    <property type="entry name" value="TrwB_TraG_TraD_VirD4"/>
    <property type="match status" value="1"/>
</dbReference>
<dbReference type="Gene3D" id="1.10.8.730">
    <property type="match status" value="1"/>
</dbReference>
<dbReference type="Pfam" id="PF19044">
    <property type="entry name" value="P-loop_TraG"/>
    <property type="match status" value="1"/>
</dbReference>
<dbReference type="InterPro" id="IPR043964">
    <property type="entry name" value="P-loop_TraG"/>
</dbReference>
<name>A0ABU2JQF1_9ACTN</name>
<gene>
    <name evidence="2" type="ORF">RM844_13120</name>
</gene>
<dbReference type="GO" id="GO:0005524">
    <property type="term" value="F:ATP binding"/>
    <property type="evidence" value="ECO:0007669"/>
    <property type="project" value="UniProtKB-KW"/>
</dbReference>
<protein>
    <submittedName>
        <fullName evidence="2">ATP-binding protein</fullName>
    </submittedName>
</protein>
<keyword evidence="2" id="KW-0067">ATP-binding</keyword>
<evidence type="ECO:0000259" key="1">
    <source>
        <dbReference type="Pfam" id="PF19044"/>
    </source>
</evidence>
<proteinExistence type="predicted"/>
<feature type="domain" description="TraG P-loop" evidence="1">
    <location>
        <begin position="407"/>
        <end position="554"/>
    </location>
</feature>
<comment type="caution">
    <text evidence="2">The sequence shown here is derived from an EMBL/GenBank/DDBJ whole genome shotgun (WGS) entry which is preliminary data.</text>
</comment>
<sequence>MTGLLRRLRRRPEAVSARGLLQPVGPRAIQVGAHQVTTAGGVARTLVVTGYPAEANPGWLAPLLNHPGRLDVALHIEPVPTGVAASRLRKQRARLESARRAAVRGGHLDDPEGEAAAADAAELAYRVARGESRLFRVGLYVTVHAPDEEALAEEVASVRAVAESLLLTVEPTTFRALAGWLATRPLGLDPLRVRRTVDTIALTSFFPFASPDIPHTADHEAGGGGVLYGVNALSRTPVFWNRFARSLDNYNSVTLARSGAGKSYQTKLELLRLLFTGARAAVIDPEDEYVRLAEAVGGHTVRLGAGARINPFDLPAPDPADGLQGLVRKVLFLHGFLAVLLGAEPDAARTAVLDQALLLTYERAGITPDVSTFNNPPPTLGDLHQVLGEHPSPAARELADQLVPYVSGSHAQLFNGPSSGQLSGHHLLVFAVRHLPEEVRAPAMVLALDAVWRRVTTGPRRRHLVVVDEAWLLMREREGARFLLRLAKSGRRYWCSLSLVTQDADDVLTSPLGRAIVSNAATQLLLRQSAQAIDQITETFLLSRGERDFLLTARRGETLLLAGHRHRAAVTAVAAGHEHHLVTTDPAELAAREAEQEVAER</sequence>